<proteinExistence type="predicted"/>
<dbReference type="PANTHER" id="PTHR40763:SF4">
    <property type="entry name" value="DUF1707 DOMAIN-CONTAINING PROTEIN"/>
    <property type="match status" value="1"/>
</dbReference>
<dbReference type="Pfam" id="PF08044">
    <property type="entry name" value="DUF1707"/>
    <property type="match status" value="1"/>
</dbReference>
<sequence>MSNDPSRLRASDEDRSRAAEALSHAFAQGKLDYAEFDERTSTVWATKYRDELLLPLADLYPDPARVLDQQLPAVRPDHTPTPPPQAQAMSLQQVTGEPGGDSFSVAVMGGSERAGGWLCAPTHTSLALMGGTVLDLRHARLSARETVIHAVAVMGGIEITVPEDVRIICDGVGIIGGFGVSDDKSVTLAREDIPLDAPVIRLRGLALMGGVEVTRKARGVR</sequence>
<gene>
    <name evidence="4" type="ORF">B842_01685</name>
</gene>
<evidence type="ECO:0000259" key="2">
    <source>
        <dbReference type="Pfam" id="PF08044"/>
    </source>
</evidence>
<feature type="domain" description="DUF1707" evidence="2">
    <location>
        <begin position="8"/>
        <end position="59"/>
    </location>
</feature>
<organism evidence="4 5">
    <name type="scientific">Corynebacterium humireducens NBRC 106098 = DSM 45392</name>
    <dbReference type="NCBI Taxonomy" id="1223515"/>
    <lineage>
        <taxon>Bacteria</taxon>
        <taxon>Bacillati</taxon>
        <taxon>Actinomycetota</taxon>
        <taxon>Actinomycetes</taxon>
        <taxon>Mycobacteriales</taxon>
        <taxon>Corynebacteriaceae</taxon>
        <taxon>Corynebacterium</taxon>
    </lineage>
</organism>
<dbReference type="EMBL" id="CP005286">
    <property type="protein sequence ID" value="AJE32192.1"/>
    <property type="molecule type" value="Genomic_DNA"/>
</dbReference>
<accession>A0A0B5D548</accession>
<dbReference type="InterPro" id="IPR012551">
    <property type="entry name" value="DUF1707_SHOCT-like"/>
</dbReference>
<dbReference type="KEGG" id="chm:B842_01685"/>
<protein>
    <submittedName>
        <fullName evidence="4">Uncharacterized protein</fullName>
    </submittedName>
</protein>
<reference evidence="4 5" key="1">
    <citation type="submission" date="2013-04" db="EMBL/GenBank/DDBJ databases">
        <title>Complete genome sequence of Corynebacterium humireducens DSM 45392(T), isolated from a wastewater-fed microbial fuel cell.</title>
        <authorList>
            <person name="Ruckert C."/>
            <person name="Albersmeier A."/>
            <person name="Kalinowski J."/>
        </authorList>
    </citation>
    <scope>NUCLEOTIDE SEQUENCE [LARGE SCALE GENOMIC DNA]</scope>
    <source>
        <strain evidence="5">MFC-5</strain>
    </source>
</reference>
<evidence type="ECO:0000313" key="5">
    <source>
        <dbReference type="Proteomes" id="UP000031524"/>
    </source>
</evidence>
<dbReference type="Pfam" id="PF09922">
    <property type="entry name" value="LiaF-like_C"/>
    <property type="match status" value="1"/>
</dbReference>
<dbReference type="Proteomes" id="UP000031524">
    <property type="component" value="Chromosome"/>
</dbReference>
<evidence type="ECO:0000313" key="4">
    <source>
        <dbReference type="EMBL" id="AJE32192.1"/>
    </source>
</evidence>
<dbReference type="OrthoDB" id="3625082at2"/>
<dbReference type="RefSeq" id="WP_040084820.1">
    <property type="nucleotide sequence ID" value="NZ_BCSU01000011.1"/>
</dbReference>
<name>A0A0B5D548_9CORY</name>
<feature type="region of interest" description="Disordered" evidence="1">
    <location>
        <begin position="1"/>
        <end position="20"/>
    </location>
</feature>
<dbReference type="AlphaFoldDB" id="A0A0B5D548"/>
<dbReference type="STRING" id="1223515.B842_01685"/>
<keyword evidence="5" id="KW-1185">Reference proteome</keyword>
<feature type="compositionally biased region" description="Basic and acidic residues" evidence="1">
    <location>
        <begin position="1"/>
        <end position="18"/>
    </location>
</feature>
<evidence type="ECO:0000256" key="1">
    <source>
        <dbReference type="SAM" id="MobiDB-lite"/>
    </source>
</evidence>
<dbReference type="PANTHER" id="PTHR40763">
    <property type="entry name" value="MEMBRANE PROTEIN-RELATED"/>
    <property type="match status" value="1"/>
</dbReference>
<evidence type="ECO:0000259" key="3">
    <source>
        <dbReference type="Pfam" id="PF09922"/>
    </source>
</evidence>
<dbReference type="HOGENOM" id="CLU_075817_0_0_11"/>
<feature type="domain" description="Cell wall-active antibiotics response LiaF-like C-terminal" evidence="3">
    <location>
        <begin position="127"/>
        <end position="193"/>
    </location>
</feature>
<dbReference type="InterPro" id="IPR024425">
    <property type="entry name" value="LiaF-like_C"/>
</dbReference>